<reference evidence="2" key="2">
    <citation type="journal article" date="2007" name="Science">
        <title>Genome sequence of Aedes aegypti, a major arbovirus vector.</title>
        <authorList>
            <person name="Nene V."/>
            <person name="Wortman J.R."/>
            <person name="Lawson D."/>
            <person name="Haas B."/>
            <person name="Kodira C."/>
            <person name="Tu Z.J."/>
            <person name="Loftus B."/>
            <person name="Xi Z."/>
            <person name="Megy K."/>
            <person name="Grabherr M."/>
            <person name="Ren Q."/>
            <person name="Zdobnov E.M."/>
            <person name="Lobo N.F."/>
            <person name="Campbell K.S."/>
            <person name="Brown S.E."/>
            <person name="Bonaldo M.F."/>
            <person name="Zhu J."/>
            <person name="Sinkins S.P."/>
            <person name="Hogenkamp D.G."/>
            <person name="Amedeo P."/>
            <person name="Arensburger P."/>
            <person name="Atkinson P.W."/>
            <person name="Bidwell S."/>
            <person name="Biedler J."/>
            <person name="Birney E."/>
            <person name="Bruggner R.V."/>
            <person name="Costas J."/>
            <person name="Coy M.R."/>
            <person name="Crabtree J."/>
            <person name="Crawford M."/>
            <person name="Debruyn B."/>
            <person name="Decaprio D."/>
            <person name="Eiglmeier K."/>
            <person name="Eisenstadt E."/>
            <person name="El-Dorry H."/>
            <person name="Gelbart W.M."/>
            <person name="Gomes S.L."/>
            <person name="Hammond M."/>
            <person name="Hannick L.I."/>
            <person name="Hogan J.R."/>
            <person name="Holmes M.H."/>
            <person name="Jaffe D."/>
            <person name="Johnston J.S."/>
            <person name="Kennedy R.C."/>
            <person name="Koo H."/>
            <person name="Kravitz S."/>
            <person name="Kriventseva E.V."/>
            <person name="Kulp D."/>
            <person name="Labutti K."/>
            <person name="Lee E."/>
            <person name="Li S."/>
            <person name="Lovin D.D."/>
            <person name="Mao C."/>
            <person name="Mauceli E."/>
            <person name="Menck C.F."/>
            <person name="Miller J.R."/>
            <person name="Montgomery P."/>
            <person name="Mori A."/>
            <person name="Nascimento A.L."/>
            <person name="Naveira H.F."/>
            <person name="Nusbaum C."/>
            <person name="O'leary S."/>
            <person name="Orvis J."/>
            <person name="Pertea M."/>
            <person name="Quesneville H."/>
            <person name="Reidenbach K.R."/>
            <person name="Rogers Y.H."/>
            <person name="Roth C.W."/>
            <person name="Schneider J.R."/>
            <person name="Schatz M."/>
            <person name="Shumway M."/>
            <person name="Stanke M."/>
            <person name="Stinson E.O."/>
            <person name="Tubio J.M."/>
            <person name="Vanzee J.P."/>
            <person name="Verjovski-Almeida S."/>
            <person name="Werner D."/>
            <person name="White O."/>
            <person name="Wyder S."/>
            <person name="Zeng Q."/>
            <person name="Zhao Q."/>
            <person name="Zhao Y."/>
            <person name="Hill C.A."/>
            <person name="Raikhel A.S."/>
            <person name="Soares M.B."/>
            <person name="Knudson D.L."/>
            <person name="Lee N.H."/>
            <person name="Galagan J."/>
            <person name="Salzberg S.L."/>
            <person name="Paulsen I.T."/>
            <person name="Dimopoulos G."/>
            <person name="Collins F.H."/>
            <person name="Birren B."/>
            <person name="Fraser-Liggett C.M."/>
            <person name="Severson D.W."/>
        </authorList>
    </citation>
    <scope>NUCLEOTIDE SEQUENCE [LARGE SCALE GENOMIC DNA]</scope>
    <source>
        <strain evidence="2">Liverpool</strain>
    </source>
</reference>
<dbReference type="PROSITE" id="PS50526">
    <property type="entry name" value="RDRP_SSRNA_NEG_NONSEG"/>
    <property type="match status" value="1"/>
</dbReference>
<accession>Q17KB0</accession>
<dbReference type="Proteomes" id="UP000682892">
    <property type="component" value="Unassembled WGS sequence"/>
</dbReference>
<dbReference type="GO" id="GO:0004482">
    <property type="term" value="F:mRNA 5'-cap (guanine-N7-)-methyltransferase activity"/>
    <property type="evidence" value="ECO:0007669"/>
    <property type="project" value="InterPro"/>
</dbReference>
<dbReference type="STRING" id="7159.Q17KB0"/>
<feature type="domain" description="RdRp catalytic" evidence="1">
    <location>
        <begin position="491"/>
        <end position="655"/>
    </location>
</feature>
<evidence type="ECO:0000259" key="1">
    <source>
        <dbReference type="PROSITE" id="PS50526"/>
    </source>
</evidence>
<gene>
    <name evidence="2" type="ORF">AaeL_AAEL001772</name>
</gene>
<dbReference type="Pfam" id="PF00946">
    <property type="entry name" value="Mononeg_RNA_pol"/>
    <property type="match status" value="1"/>
</dbReference>
<dbReference type="HOGENOM" id="CLU_334695_0_0_1"/>
<name>Q17KB0_AEDAE</name>
<dbReference type="PaxDb" id="7159-AAEL001772-PA"/>
<reference evidence="2" key="3">
    <citation type="submission" date="2012-09" db="EMBL/GenBank/DDBJ databases">
        <authorList>
            <consortium name="VectorBase"/>
        </authorList>
    </citation>
    <scope>NUCLEOTIDE SEQUENCE</scope>
    <source>
        <strain evidence="2">Liverpool</strain>
    </source>
</reference>
<protein>
    <submittedName>
        <fullName evidence="2">AAEL001772-PA</fullName>
    </submittedName>
</protein>
<sequence length="853" mass="97742">MAGFATWADKIEDLPREIHNALAVVEDLQEILNEMKRLQERVDGPDRDARAVKRHRGNKEFKPVRSLDGQYIAIKDFVILDMGFTTWILPHVFFLELYGKLTELANLLMYLHAASGTSMPANHWVQSLSFLRHCLEVLLRPRSHRPCLHPDYQQITNDNSGFIYLKTMEALGVGIMSMREDLENFQVENRLLLDTMWQALIDDGIVTESSIQDSELYSILWPLETNQVADLIGVVKIFGHPSISIIEGLQQLDERVHKHLVLDEAALRNSLGIMIRDLNYNFFKRHRKYPNLDPTSLSGNIRFMVSQNIDPTARDGYVKFFAIPLTEWAEVRFTKNAEFDRADSQLTLIKDKALGLPRSEVLKRFILPIDARHRTKPQNRRALLAYLMTPAFTEDFQDYLASYMMGDDFNDEVLEYLVIKLTAKELELKEKGRFFGASPMEERIRRQVQERNVMQLMDKYVPEQLLTCGELDGIHKLTSFKKLASTNSDATVVHVSADFSSWNHNFRRETVDETAGVVLDSWFGGTNFYRKTMLAFERMLVYYDDRTYRVYWDGQLGGLEGLNQATWTFMFLAGLKESLEKIGYRYHITVKGDDVRISLLVPSAELKTMGFSALRKQLMEEMRDKCKKMGWQLNPNESFVSLSIVCTSKQYIVRDTWLPSAAKKILKCGAVTNVVFPTLSDHVATIYSVAHSACAQSTVALPCFVTACYMAARLLVREMHSHRLLKEHLLVLNLWPQVLGGPGVLPLQTFFVRGENDMLSCSISLMRMLDLVILESYGLDGLNPHIVRSACRSILNQPLENPPNHKQLLLDPYSLCIAHPARPTTILKRSILVTAPNVRATEWTQCCDFRRIK</sequence>
<dbReference type="EMBL" id="CH477227">
    <property type="protein sequence ID" value="EAT47075.1"/>
    <property type="molecule type" value="Genomic_DNA"/>
</dbReference>
<evidence type="ECO:0000313" key="3">
    <source>
        <dbReference type="Proteomes" id="UP000682892"/>
    </source>
</evidence>
<dbReference type="GO" id="GO:0003968">
    <property type="term" value="F:RNA-directed RNA polymerase activity"/>
    <property type="evidence" value="ECO:0007669"/>
    <property type="project" value="InterPro"/>
</dbReference>
<dbReference type="InterPro" id="IPR014023">
    <property type="entry name" value="Mononeg_RNA_pol_cat"/>
</dbReference>
<proteinExistence type="predicted"/>
<organism evidence="2 3">
    <name type="scientific">Aedes aegypti</name>
    <name type="common">Yellowfever mosquito</name>
    <name type="synonym">Culex aegypti</name>
    <dbReference type="NCBI Taxonomy" id="7159"/>
    <lineage>
        <taxon>Eukaryota</taxon>
        <taxon>Metazoa</taxon>
        <taxon>Ecdysozoa</taxon>
        <taxon>Arthropoda</taxon>
        <taxon>Hexapoda</taxon>
        <taxon>Insecta</taxon>
        <taxon>Pterygota</taxon>
        <taxon>Neoptera</taxon>
        <taxon>Endopterygota</taxon>
        <taxon>Diptera</taxon>
        <taxon>Nematocera</taxon>
        <taxon>Culicoidea</taxon>
        <taxon>Culicidae</taxon>
        <taxon>Culicinae</taxon>
        <taxon>Aedini</taxon>
        <taxon>Aedes</taxon>
        <taxon>Stegomyia</taxon>
    </lineage>
</organism>
<dbReference type="AlphaFoldDB" id="Q17KB0"/>
<reference evidence="2" key="1">
    <citation type="submission" date="2005-10" db="EMBL/GenBank/DDBJ databases">
        <authorList>
            <person name="Loftus B.J."/>
            <person name="Nene V.M."/>
            <person name="Hannick L.I."/>
            <person name="Bidwell S."/>
            <person name="Haas B."/>
            <person name="Amedeo P."/>
            <person name="Orvis J."/>
            <person name="Wortman J.R."/>
            <person name="White O.R."/>
            <person name="Salzberg S."/>
            <person name="Shumway M."/>
            <person name="Koo H."/>
            <person name="Zhao Y."/>
            <person name="Holmes M."/>
            <person name="Miller J."/>
            <person name="Schatz M."/>
            <person name="Pop M."/>
            <person name="Pai G."/>
            <person name="Utterback T."/>
            <person name="Rogers Y.-H."/>
            <person name="Kravitz S."/>
            <person name="Fraser C.M."/>
        </authorList>
    </citation>
    <scope>NUCLEOTIDE SEQUENCE</scope>
    <source>
        <strain evidence="2">Liverpool</strain>
    </source>
</reference>
<evidence type="ECO:0000313" key="2">
    <source>
        <dbReference type="EMBL" id="EAT47075.1"/>
    </source>
</evidence>
<dbReference type="GO" id="GO:0005524">
    <property type="term" value="F:ATP binding"/>
    <property type="evidence" value="ECO:0007669"/>
    <property type="project" value="InterPro"/>
</dbReference>